<gene>
    <name evidence="1" type="ORF">I553_7974</name>
</gene>
<keyword evidence="1" id="KW-0413">Isomerase</keyword>
<protein>
    <submittedName>
        <fullName evidence="1">Linear gramicidin synthetase subunit D domain protein</fullName>
        <ecNumber evidence="1">5.1.1.-</ecNumber>
    </submittedName>
</protein>
<dbReference type="EMBL" id="JAOB01000026">
    <property type="protein sequence ID" value="EUA65627.1"/>
    <property type="molecule type" value="Genomic_DNA"/>
</dbReference>
<dbReference type="GO" id="GO:0016853">
    <property type="term" value="F:isomerase activity"/>
    <property type="evidence" value="ECO:0007669"/>
    <property type="project" value="UniProtKB-KW"/>
</dbReference>
<dbReference type="AlphaFoldDB" id="X8DAH5"/>
<dbReference type="PATRIC" id="fig|1299334.3.peg.2138"/>
<dbReference type="InterPro" id="IPR029058">
    <property type="entry name" value="AB_hydrolase_fold"/>
</dbReference>
<dbReference type="SUPFAM" id="SSF53474">
    <property type="entry name" value="alpha/beta-Hydrolases"/>
    <property type="match status" value="1"/>
</dbReference>
<dbReference type="EC" id="5.1.1.-" evidence="1"/>
<dbReference type="Gene3D" id="3.40.50.1820">
    <property type="entry name" value="alpha/beta hydrolase"/>
    <property type="match status" value="1"/>
</dbReference>
<accession>X8DAH5</accession>
<proteinExistence type="predicted"/>
<comment type="caution">
    <text evidence="1">The sequence shown here is derived from an EMBL/GenBank/DDBJ whole genome shotgun (WGS) entry which is preliminary data.</text>
</comment>
<reference evidence="1" key="1">
    <citation type="submission" date="2014-01" db="EMBL/GenBank/DDBJ databases">
        <authorList>
            <person name="Brown-Elliot B."/>
            <person name="Wallace R."/>
            <person name="Lenaerts A."/>
            <person name="Ordway D."/>
            <person name="DeGroote M.A."/>
            <person name="Parker T."/>
            <person name="Sizemore C."/>
            <person name="Tallon L.J."/>
            <person name="Sadzewicz L.K."/>
            <person name="Sengamalay N."/>
            <person name="Fraser C.M."/>
            <person name="Hine E."/>
            <person name="Shefchek K.A."/>
            <person name="Das S.P."/>
            <person name="Tettelin H."/>
        </authorList>
    </citation>
    <scope>NUCLEOTIDE SEQUENCE [LARGE SCALE GENOMIC DNA]</scope>
    <source>
        <strain evidence="1">4042</strain>
    </source>
</reference>
<evidence type="ECO:0000313" key="1">
    <source>
        <dbReference type="EMBL" id="EUA65627.1"/>
    </source>
</evidence>
<sequence>MFDGDMVVFSAARNDSERNVSLRQSWRRYVAGHIAVHPVDCTHQEMLTAESLARYGDQLKHSLLAEDPPGAAARCDD</sequence>
<organism evidence="1">
    <name type="scientific">Mycobacterium xenopi 4042</name>
    <dbReference type="NCBI Taxonomy" id="1299334"/>
    <lineage>
        <taxon>Bacteria</taxon>
        <taxon>Bacillati</taxon>
        <taxon>Actinomycetota</taxon>
        <taxon>Actinomycetes</taxon>
        <taxon>Mycobacteriales</taxon>
        <taxon>Mycobacteriaceae</taxon>
        <taxon>Mycobacterium</taxon>
    </lineage>
</organism>
<name>X8DAH5_MYCXE</name>